<protein>
    <submittedName>
        <fullName evidence="11">Bifunctional Nuclear polyadenylated RNA-binding protein Nab2-ZC3H14/Zinc finger</fullName>
    </submittedName>
</protein>
<proteinExistence type="inferred from homology"/>
<feature type="domain" description="C3H1-type" evidence="10">
    <location>
        <begin position="182"/>
        <end position="207"/>
    </location>
</feature>
<dbReference type="Proteomes" id="UP001214638">
    <property type="component" value="Unassembled WGS sequence"/>
</dbReference>
<feature type="compositionally biased region" description="Polar residues" evidence="9">
    <location>
        <begin position="149"/>
        <end position="163"/>
    </location>
</feature>
<comment type="subcellular location">
    <subcellularLocation>
        <location evidence="1">Nucleus</location>
    </subcellularLocation>
</comment>
<dbReference type="GO" id="GO:0043488">
    <property type="term" value="P:regulation of mRNA stability"/>
    <property type="evidence" value="ECO:0007669"/>
    <property type="project" value="InterPro"/>
</dbReference>
<comment type="caution">
    <text evidence="11">The sequence shown here is derived from an EMBL/GenBank/DDBJ whole genome shotgun (WGS) entry which is preliminary data.</text>
</comment>
<comment type="similarity">
    <text evidence="2">Belongs to the ZC3H14 family.</text>
</comment>
<feature type="region of interest" description="Disordered" evidence="9">
    <location>
        <begin position="144"/>
        <end position="163"/>
    </location>
</feature>
<dbReference type="EMBL" id="JALLKP010000001">
    <property type="protein sequence ID" value="KAK2198195.1"/>
    <property type="molecule type" value="Genomic_DNA"/>
</dbReference>
<keyword evidence="7" id="KW-0539">Nucleus</keyword>
<evidence type="ECO:0000256" key="6">
    <source>
        <dbReference type="ARBA" id="ARBA00022833"/>
    </source>
</evidence>
<dbReference type="AlphaFoldDB" id="A0AAD9PP00"/>
<evidence type="ECO:0000256" key="3">
    <source>
        <dbReference type="ARBA" id="ARBA00022723"/>
    </source>
</evidence>
<keyword evidence="12" id="KW-1185">Reference proteome</keyword>
<dbReference type="PROSITE" id="PS50103">
    <property type="entry name" value="ZF_C3H1"/>
    <property type="match status" value="2"/>
</dbReference>
<dbReference type="KEGG" id="bdw:94335502"/>
<dbReference type="InterPro" id="IPR040366">
    <property type="entry name" value="Nab2/ZC3H14"/>
</dbReference>
<dbReference type="GO" id="GO:0008270">
    <property type="term" value="F:zinc ion binding"/>
    <property type="evidence" value="ECO:0007669"/>
    <property type="project" value="UniProtKB-KW"/>
</dbReference>
<dbReference type="GeneID" id="94335502"/>
<evidence type="ECO:0000256" key="8">
    <source>
        <dbReference type="PROSITE-ProRule" id="PRU00723"/>
    </source>
</evidence>
<evidence type="ECO:0000256" key="7">
    <source>
        <dbReference type="ARBA" id="ARBA00023242"/>
    </source>
</evidence>
<organism evidence="11 12">
    <name type="scientific">Babesia duncani</name>
    <dbReference type="NCBI Taxonomy" id="323732"/>
    <lineage>
        <taxon>Eukaryota</taxon>
        <taxon>Sar</taxon>
        <taxon>Alveolata</taxon>
        <taxon>Apicomplexa</taxon>
        <taxon>Aconoidasida</taxon>
        <taxon>Piroplasmida</taxon>
        <taxon>Babesiidae</taxon>
        <taxon>Babesia</taxon>
    </lineage>
</organism>
<dbReference type="Pfam" id="PF14608">
    <property type="entry name" value="zf-CCCH_2"/>
    <property type="match status" value="3"/>
</dbReference>
<gene>
    <name evidence="11" type="ORF">BdWA1_001204</name>
</gene>
<name>A0AAD9PP00_9APIC</name>
<dbReference type="GO" id="GO:0005737">
    <property type="term" value="C:cytoplasm"/>
    <property type="evidence" value="ECO:0007669"/>
    <property type="project" value="TreeGrafter"/>
</dbReference>
<dbReference type="GO" id="GO:0005634">
    <property type="term" value="C:nucleus"/>
    <property type="evidence" value="ECO:0007669"/>
    <property type="project" value="UniProtKB-SubCell"/>
</dbReference>
<dbReference type="SMART" id="SM00356">
    <property type="entry name" value="ZnF_C3H1"/>
    <property type="match status" value="2"/>
</dbReference>
<dbReference type="PANTHER" id="PTHR14738:SF29">
    <property type="entry name" value="ZINC FINGER CCCH DOMAIN-CONTAINING PROTEIN 14"/>
    <property type="match status" value="1"/>
</dbReference>
<evidence type="ECO:0000313" key="11">
    <source>
        <dbReference type="EMBL" id="KAK2198195.1"/>
    </source>
</evidence>
<evidence type="ECO:0000256" key="9">
    <source>
        <dbReference type="SAM" id="MobiDB-lite"/>
    </source>
</evidence>
<reference evidence="11" key="1">
    <citation type="journal article" date="2023" name="Nat. Microbiol.">
        <title>Babesia duncani multi-omics identifies virulence factors and drug targets.</title>
        <authorList>
            <person name="Singh P."/>
            <person name="Lonardi S."/>
            <person name="Liang Q."/>
            <person name="Vydyam P."/>
            <person name="Khabirova E."/>
            <person name="Fang T."/>
            <person name="Gihaz S."/>
            <person name="Thekkiniath J."/>
            <person name="Munshi M."/>
            <person name="Abel S."/>
            <person name="Ciampossin L."/>
            <person name="Batugedara G."/>
            <person name="Gupta M."/>
            <person name="Lu X.M."/>
            <person name="Lenz T."/>
            <person name="Chakravarty S."/>
            <person name="Cornillot E."/>
            <person name="Hu Y."/>
            <person name="Ma W."/>
            <person name="Gonzalez L.M."/>
            <person name="Sanchez S."/>
            <person name="Estrada K."/>
            <person name="Sanchez-Flores A."/>
            <person name="Montero E."/>
            <person name="Harb O.S."/>
            <person name="Le Roch K.G."/>
            <person name="Mamoun C.B."/>
        </authorList>
    </citation>
    <scope>NUCLEOTIDE SEQUENCE</scope>
    <source>
        <strain evidence="11">WA1</strain>
    </source>
</reference>
<keyword evidence="6 8" id="KW-0862">Zinc</keyword>
<feature type="zinc finger region" description="C3H1-type" evidence="8">
    <location>
        <begin position="182"/>
        <end position="207"/>
    </location>
</feature>
<keyword evidence="3 8" id="KW-0479">Metal-binding</keyword>
<evidence type="ECO:0000259" key="10">
    <source>
        <dbReference type="PROSITE" id="PS50103"/>
    </source>
</evidence>
<evidence type="ECO:0000313" key="12">
    <source>
        <dbReference type="Proteomes" id="UP001214638"/>
    </source>
</evidence>
<dbReference type="PANTHER" id="PTHR14738">
    <property type="entry name" value="ZINC FINGER CCCH DOMAIN-CONTAINING PROTEIN 14"/>
    <property type="match status" value="1"/>
</dbReference>
<sequence>MFDGSQLLNLPTDWQEKTKIEFRAKLQLCISEFNVATRAANCTWDALVAGATTRDTLAPKLLNYLSVHREEFADWAIDFAIKVIEHYVKEHPTAVNSVNNAPNATQPPGFVDPLDDTLDNLIRKQKIAKLQGLNVPLGVMRKSEKFKSEGSNQSRYENGSNGQSLNANQALVNTAANSSNVQKVPKLCVNYPNCIYGENCRYIHPVKRMCKNWPKCQFGSNCNFTHPIVPCKFQKACTNPSCNYTHLEM</sequence>
<keyword evidence="5 8" id="KW-0863">Zinc-finger</keyword>
<evidence type="ECO:0000256" key="2">
    <source>
        <dbReference type="ARBA" id="ARBA00008423"/>
    </source>
</evidence>
<dbReference type="Gene3D" id="4.10.1000.30">
    <property type="match status" value="1"/>
</dbReference>
<keyword evidence="4" id="KW-0677">Repeat</keyword>
<evidence type="ECO:0000256" key="1">
    <source>
        <dbReference type="ARBA" id="ARBA00004123"/>
    </source>
</evidence>
<feature type="zinc finger region" description="C3H1-type" evidence="8">
    <location>
        <begin position="209"/>
        <end position="229"/>
    </location>
</feature>
<feature type="domain" description="C3H1-type" evidence="10">
    <location>
        <begin position="209"/>
        <end position="229"/>
    </location>
</feature>
<dbReference type="GO" id="GO:0008143">
    <property type="term" value="F:poly(A) binding"/>
    <property type="evidence" value="ECO:0007669"/>
    <property type="project" value="InterPro"/>
</dbReference>
<dbReference type="InterPro" id="IPR000571">
    <property type="entry name" value="Znf_CCCH"/>
</dbReference>
<evidence type="ECO:0000256" key="4">
    <source>
        <dbReference type="ARBA" id="ARBA00022737"/>
    </source>
</evidence>
<dbReference type="RefSeq" id="XP_067805037.1">
    <property type="nucleotide sequence ID" value="XM_067946246.1"/>
</dbReference>
<accession>A0AAD9PP00</accession>
<evidence type="ECO:0000256" key="5">
    <source>
        <dbReference type="ARBA" id="ARBA00022771"/>
    </source>
</evidence>